<keyword evidence="4 6" id="KW-0067">ATP-binding</keyword>
<dbReference type="EC" id="3.6.3.-" evidence="6"/>
<dbReference type="GO" id="GO:0005524">
    <property type="term" value="F:ATP binding"/>
    <property type="evidence" value="ECO:0007669"/>
    <property type="project" value="UniProtKB-KW"/>
</dbReference>
<dbReference type="InParanoid" id="A0A517SM18"/>
<accession>A0A517SM18</accession>
<dbReference type="Proteomes" id="UP000315700">
    <property type="component" value="Chromosome"/>
</dbReference>
<dbReference type="InterPro" id="IPR003593">
    <property type="entry name" value="AAA+_ATPase"/>
</dbReference>
<comment type="similarity">
    <text evidence="1">Belongs to the ABC transporter superfamily.</text>
</comment>
<feature type="domain" description="ABC transporter" evidence="5">
    <location>
        <begin position="5"/>
        <end position="235"/>
    </location>
</feature>
<evidence type="ECO:0000256" key="3">
    <source>
        <dbReference type="ARBA" id="ARBA00022741"/>
    </source>
</evidence>
<dbReference type="OrthoDB" id="9804819at2"/>
<dbReference type="KEGG" id="ccos:Pan44_52360"/>
<evidence type="ECO:0000256" key="2">
    <source>
        <dbReference type="ARBA" id="ARBA00022448"/>
    </source>
</evidence>
<keyword evidence="2" id="KW-0813">Transport</keyword>
<dbReference type="InterPro" id="IPR003439">
    <property type="entry name" value="ABC_transporter-like_ATP-bd"/>
</dbReference>
<evidence type="ECO:0000256" key="4">
    <source>
        <dbReference type="ARBA" id="ARBA00022840"/>
    </source>
</evidence>
<evidence type="ECO:0000259" key="5">
    <source>
        <dbReference type="PROSITE" id="PS50893"/>
    </source>
</evidence>
<keyword evidence="3" id="KW-0547">Nucleotide-binding</keyword>
<dbReference type="InterPro" id="IPR027417">
    <property type="entry name" value="P-loop_NTPase"/>
</dbReference>
<reference evidence="6 7" key="1">
    <citation type="submission" date="2019-02" db="EMBL/GenBank/DDBJ databases">
        <title>Deep-cultivation of Planctomycetes and their phenomic and genomic characterization uncovers novel biology.</title>
        <authorList>
            <person name="Wiegand S."/>
            <person name="Jogler M."/>
            <person name="Boedeker C."/>
            <person name="Pinto D."/>
            <person name="Vollmers J."/>
            <person name="Rivas-Marin E."/>
            <person name="Kohn T."/>
            <person name="Peeters S.H."/>
            <person name="Heuer A."/>
            <person name="Rast P."/>
            <person name="Oberbeckmann S."/>
            <person name="Bunk B."/>
            <person name="Jeske O."/>
            <person name="Meyerdierks A."/>
            <person name="Storesund J.E."/>
            <person name="Kallscheuer N."/>
            <person name="Luecker S."/>
            <person name="Lage O.M."/>
            <person name="Pohl T."/>
            <person name="Merkel B.J."/>
            <person name="Hornburger P."/>
            <person name="Mueller R.-W."/>
            <person name="Bruemmer F."/>
            <person name="Labrenz M."/>
            <person name="Spormann A.M."/>
            <person name="Op den Camp H."/>
            <person name="Overmann J."/>
            <person name="Amann R."/>
            <person name="Jetten M.S.M."/>
            <person name="Mascher T."/>
            <person name="Medema M.H."/>
            <person name="Devos D.P."/>
            <person name="Kaster A.-K."/>
            <person name="Ovreas L."/>
            <person name="Rohde M."/>
            <person name="Galperin M.Y."/>
            <person name="Jogler C."/>
        </authorList>
    </citation>
    <scope>NUCLEOTIDE SEQUENCE [LARGE SCALE GENOMIC DNA]</scope>
    <source>
        <strain evidence="6 7">Pan44</strain>
    </source>
</reference>
<keyword evidence="6" id="KW-0378">Hydrolase</keyword>
<dbReference type="Gene3D" id="3.40.50.300">
    <property type="entry name" value="P-loop containing nucleotide triphosphate hydrolases"/>
    <property type="match status" value="1"/>
</dbReference>
<keyword evidence="7" id="KW-1185">Reference proteome</keyword>
<evidence type="ECO:0000313" key="7">
    <source>
        <dbReference type="Proteomes" id="UP000315700"/>
    </source>
</evidence>
<dbReference type="PROSITE" id="PS50893">
    <property type="entry name" value="ABC_TRANSPORTER_2"/>
    <property type="match status" value="1"/>
</dbReference>
<dbReference type="Pfam" id="PF00005">
    <property type="entry name" value="ABC_tran"/>
    <property type="match status" value="1"/>
</dbReference>
<dbReference type="EMBL" id="CP036271">
    <property type="protein sequence ID" value="QDT57169.1"/>
    <property type="molecule type" value="Genomic_DNA"/>
</dbReference>
<evidence type="ECO:0000256" key="1">
    <source>
        <dbReference type="ARBA" id="ARBA00005417"/>
    </source>
</evidence>
<dbReference type="SUPFAM" id="SSF52540">
    <property type="entry name" value="P-loop containing nucleoside triphosphate hydrolases"/>
    <property type="match status" value="1"/>
</dbReference>
<sequence>MTAVVRLKNIVKDYGRYRALDSVTCDIGPGVTGLLGPNGAGKSTLIKVLMGLVRVTSGTGEVLGIPLGSDFRSTRARIGYMAEDDCYIPGLTGVEMVQFAARLSGLPKIEALRRSHEILDFCGAEQERYREVDGYSTGMRQKLKFAQAIVHDPDLLILDEPTAGLDPEEREQMLSRIQVLSQRAGKAVLVSTHILPDVREVCDNAVILVSGKVRLVQSLDVLKKPSAPVYHVRFTGEHSTFLDRARQDGVRWEVEENGTVALDGLDAGNVHLVWDWARETGTAVRSLTPTRNTLEQMFMDAVRDAGDAGER</sequence>
<protein>
    <submittedName>
        <fullName evidence="6">Putative ABC transporter ATP-binding protein YxlF</fullName>
        <ecNumber evidence="6">3.6.3.-</ecNumber>
    </submittedName>
</protein>
<dbReference type="AlphaFoldDB" id="A0A517SM18"/>
<dbReference type="PANTHER" id="PTHR43335:SF2">
    <property type="entry name" value="ABC TRANSPORTER, ATP-BINDING PROTEIN"/>
    <property type="match status" value="1"/>
</dbReference>
<organism evidence="6 7">
    <name type="scientific">Caulifigura coniformis</name>
    <dbReference type="NCBI Taxonomy" id="2527983"/>
    <lineage>
        <taxon>Bacteria</taxon>
        <taxon>Pseudomonadati</taxon>
        <taxon>Planctomycetota</taxon>
        <taxon>Planctomycetia</taxon>
        <taxon>Planctomycetales</taxon>
        <taxon>Planctomycetaceae</taxon>
        <taxon>Caulifigura</taxon>
    </lineage>
</organism>
<gene>
    <name evidence="6" type="primary">yxlF_5</name>
    <name evidence="6" type="ORF">Pan44_52360</name>
</gene>
<proteinExistence type="inferred from homology"/>
<dbReference type="GO" id="GO:0016887">
    <property type="term" value="F:ATP hydrolysis activity"/>
    <property type="evidence" value="ECO:0007669"/>
    <property type="project" value="InterPro"/>
</dbReference>
<dbReference type="PANTHER" id="PTHR43335">
    <property type="entry name" value="ABC TRANSPORTER, ATP-BINDING PROTEIN"/>
    <property type="match status" value="1"/>
</dbReference>
<name>A0A517SM18_9PLAN</name>
<dbReference type="RefSeq" id="WP_145035188.1">
    <property type="nucleotide sequence ID" value="NZ_CP036271.1"/>
</dbReference>
<evidence type="ECO:0000313" key="6">
    <source>
        <dbReference type="EMBL" id="QDT57169.1"/>
    </source>
</evidence>
<dbReference type="SMART" id="SM00382">
    <property type="entry name" value="AAA"/>
    <property type="match status" value="1"/>
</dbReference>